<dbReference type="SUPFAM" id="SSF51430">
    <property type="entry name" value="NAD(P)-linked oxidoreductase"/>
    <property type="match status" value="1"/>
</dbReference>
<gene>
    <name evidence="2" type="ORF">J2Z34_000449</name>
</gene>
<protein>
    <submittedName>
        <fullName evidence="2">Aryl-alcohol dehydrogenase-like predicted oxidoreductase</fullName>
    </submittedName>
</protein>
<dbReference type="PANTHER" id="PTHR43312:SF1">
    <property type="entry name" value="NADP-DEPENDENT OXIDOREDUCTASE DOMAIN-CONTAINING PROTEIN"/>
    <property type="match status" value="1"/>
</dbReference>
<dbReference type="InterPro" id="IPR036812">
    <property type="entry name" value="NAD(P)_OxRdtase_dom_sf"/>
</dbReference>
<keyword evidence="3" id="KW-1185">Reference proteome</keyword>
<sequence length="291" mass="33659">MERDKLGRTGLMVSPVVFGGIIVDGETQEKANEYVSFGIDREVNYFDVAPSYGIAQERLGPALRPYRKDVFLACKTMKRDYEGAQEELLLSLKALKTDWFDVYQLHALSKMEDLEEAFGPGGVMEALLIAKRDGLIRNIGFSAHSEEIALKAIEMYDFDTVMFPMNWAMGINTGWGDRISEAVKETYKGFLGIKSLAKRRYLEDETKDFPKSWVKTIWDEERLGRLAMKYAIEKGVHTLIPPGDIDHFRFMLERIDDLRKYPMSDDDKEFLKIHARKLEYYPIWPKKREGE</sequence>
<evidence type="ECO:0000259" key="1">
    <source>
        <dbReference type="Pfam" id="PF00248"/>
    </source>
</evidence>
<organism evidence="2 3">
    <name type="scientific">Youngiibacter multivorans</name>
    <dbReference type="NCBI Taxonomy" id="937251"/>
    <lineage>
        <taxon>Bacteria</taxon>
        <taxon>Bacillati</taxon>
        <taxon>Bacillota</taxon>
        <taxon>Clostridia</taxon>
        <taxon>Eubacteriales</taxon>
        <taxon>Clostridiaceae</taxon>
        <taxon>Youngiibacter</taxon>
    </lineage>
</organism>
<dbReference type="RefSeq" id="WP_209458222.1">
    <property type="nucleotide sequence ID" value="NZ_JAGGKC010000002.1"/>
</dbReference>
<dbReference type="Pfam" id="PF00248">
    <property type="entry name" value="Aldo_ket_red"/>
    <property type="match status" value="1"/>
</dbReference>
<dbReference type="PANTHER" id="PTHR43312">
    <property type="entry name" value="D-THREO-ALDOSE 1-DEHYDROGENASE"/>
    <property type="match status" value="1"/>
</dbReference>
<dbReference type="EMBL" id="JAGGKC010000002">
    <property type="protein sequence ID" value="MBP1917978.1"/>
    <property type="molecule type" value="Genomic_DNA"/>
</dbReference>
<dbReference type="Gene3D" id="3.20.20.100">
    <property type="entry name" value="NADP-dependent oxidoreductase domain"/>
    <property type="match status" value="1"/>
</dbReference>
<dbReference type="Proteomes" id="UP001519271">
    <property type="component" value="Unassembled WGS sequence"/>
</dbReference>
<dbReference type="CDD" id="cd19100">
    <property type="entry name" value="AKR_unchar"/>
    <property type="match status" value="1"/>
</dbReference>
<proteinExistence type="predicted"/>
<feature type="domain" description="NADP-dependent oxidoreductase" evidence="1">
    <location>
        <begin position="27"/>
        <end position="168"/>
    </location>
</feature>
<dbReference type="InterPro" id="IPR023210">
    <property type="entry name" value="NADP_OxRdtase_dom"/>
</dbReference>
<name>A0ABS4G0A3_9CLOT</name>
<dbReference type="InterPro" id="IPR053135">
    <property type="entry name" value="AKR2_Oxidoreductase"/>
</dbReference>
<evidence type="ECO:0000313" key="2">
    <source>
        <dbReference type="EMBL" id="MBP1917978.1"/>
    </source>
</evidence>
<reference evidence="2 3" key="1">
    <citation type="submission" date="2021-03" db="EMBL/GenBank/DDBJ databases">
        <title>Genomic Encyclopedia of Type Strains, Phase IV (KMG-IV): sequencing the most valuable type-strain genomes for metagenomic binning, comparative biology and taxonomic classification.</title>
        <authorList>
            <person name="Goeker M."/>
        </authorList>
    </citation>
    <scope>NUCLEOTIDE SEQUENCE [LARGE SCALE GENOMIC DNA]</scope>
    <source>
        <strain evidence="2 3">DSM 6139</strain>
    </source>
</reference>
<evidence type="ECO:0000313" key="3">
    <source>
        <dbReference type="Proteomes" id="UP001519271"/>
    </source>
</evidence>
<comment type="caution">
    <text evidence="2">The sequence shown here is derived from an EMBL/GenBank/DDBJ whole genome shotgun (WGS) entry which is preliminary data.</text>
</comment>
<accession>A0ABS4G0A3</accession>